<sequence length="445" mass="47070">MGKSASWALVAALAGFLFGFDTAVISGAEQAVQRVWQMSDALHGLAISAALWGTVVGALFGGWPCDRFGRKRTLIWIGVLYAVSALGSALAWDPVSFMLFRLIGGLGVGASSVAAPAYIAEIAPREHRGRLVALFQTMIVLGILVAFASNYALGGTGDDDWRWMLGMEVLPAALYLAATFAIPESPRWLLVQRGEEAKARDILAAINPATADETLAAIRAEAAEDARAIKWGRFFDGHLKRPIRLAVLIAFFNQLSGINAIIYYAPRIFEISGAGTSTALLATVGVGVVNLVFTLVGLLLIDRAGRKRLMLIGSVGYLVSLGMTAYGFASGQLGIVLPFILAFIAAHAVGQGAVIWVYISEIFPSAARAKGQSLGAGTHWVFAAALTLVMPAVLASVSPVAIFLFFAGMMALQLVWVLVSMIETRGRALEDVAAELSPAHKGPTP</sequence>
<dbReference type="InterPro" id="IPR020846">
    <property type="entry name" value="MFS_dom"/>
</dbReference>
<dbReference type="GO" id="GO:0022857">
    <property type="term" value="F:transmembrane transporter activity"/>
    <property type="evidence" value="ECO:0007669"/>
    <property type="project" value="InterPro"/>
</dbReference>
<dbReference type="InterPro" id="IPR050814">
    <property type="entry name" value="Myo-inositol_Transporter"/>
</dbReference>
<organism evidence="10 11">
    <name type="scientific">Aurantiacibacter luteus</name>
    <dbReference type="NCBI Taxonomy" id="1581420"/>
    <lineage>
        <taxon>Bacteria</taxon>
        <taxon>Pseudomonadati</taxon>
        <taxon>Pseudomonadota</taxon>
        <taxon>Alphaproteobacteria</taxon>
        <taxon>Sphingomonadales</taxon>
        <taxon>Erythrobacteraceae</taxon>
        <taxon>Aurantiacibacter</taxon>
    </lineage>
</organism>
<dbReference type="PANTHER" id="PTHR48020:SF12">
    <property type="entry name" value="PROTON MYO-INOSITOL COTRANSPORTER"/>
    <property type="match status" value="1"/>
</dbReference>
<dbReference type="EMBL" id="LBHB01000001">
    <property type="protein sequence ID" value="KLE34948.1"/>
    <property type="molecule type" value="Genomic_DNA"/>
</dbReference>
<feature type="transmembrane region" description="Helical" evidence="8">
    <location>
        <begin position="74"/>
        <end position="92"/>
    </location>
</feature>
<feature type="transmembrane region" description="Helical" evidence="8">
    <location>
        <begin position="98"/>
        <end position="119"/>
    </location>
</feature>
<reference evidence="10 11" key="1">
    <citation type="submission" date="2015-04" db="EMBL/GenBank/DDBJ databases">
        <title>The draft genome sequence of Erythrobacter luteus KA37.</title>
        <authorList>
            <person name="Zhuang L."/>
            <person name="Liu Y."/>
            <person name="Shao Z."/>
        </authorList>
    </citation>
    <scope>NUCLEOTIDE SEQUENCE [LARGE SCALE GENOMIC DNA]</scope>
    <source>
        <strain evidence="10 11">KA37</strain>
    </source>
</reference>
<feature type="transmembrane region" description="Helical" evidence="8">
    <location>
        <begin position="163"/>
        <end position="183"/>
    </location>
</feature>
<evidence type="ECO:0000256" key="5">
    <source>
        <dbReference type="ARBA" id="ARBA00022989"/>
    </source>
</evidence>
<evidence type="ECO:0000256" key="2">
    <source>
        <dbReference type="ARBA" id="ARBA00010992"/>
    </source>
</evidence>
<dbReference type="PANTHER" id="PTHR48020">
    <property type="entry name" value="PROTON MYO-INOSITOL COTRANSPORTER"/>
    <property type="match status" value="1"/>
</dbReference>
<evidence type="ECO:0000259" key="9">
    <source>
        <dbReference type="PROSITE" id="PS50850"/>
    </source>
</evidence>
<dbReference type="InterPro" id="IPR003663">
    <property type="entry name" value="Sugar/inositol_transpt"/>
</dbReference>
<feature type="transmembrane region" description="Helical" evidence="8">
    <location>
        <begin position="43"/>
        <end position="62"/>
    </location>
</feature>
<dbReference type="PROSITE" id="PS00217">
    <property type="entry name" value="SUGAR_TRANSPORT_2"/>
    <property type="match status" value="1"/>
</dbReference>
<comment type="similarity">
    <text evidence="2 7">Belongs to the major facilitator superfamily. Sugar transporter (TC 2.A.1.1) family.</text>
</comment>
<dbReference type="InterPro" id="IPR036259">
    <property type="entry name" value="MFS_trans_sf"/>
</dbReference>
<dbReference type="RefSeq" id="WP_047002348.1">
    <property type="nucleotide sequence ID" value="NZ_LBHB01000001.1"/>
</dbReference>
<feature type="transmembrane region" description="Helical" evidence="8">
    <location>
        <begin position="243"/>
        <end position="265"/>
    </location>
</feature>
<dbReference type="OrthoDB" id="5368493at2"/>
<evidence type="ECO:0000256" key="4">
    <source>
        <dbReference type="ARBA" id="ARBA00022692"/>
    </source>
</evidence>
<dbReference type="Gene3D" id="1.20.1250.20">
    <property type="entry name" value="MFS general substrate transporter like domains"/>
    <property type="match status" value="1"/>
</dbReference>
<dbReference type="GO" id="GO:0016020">
    <property type="term" value="C:membrane"/>
    <property type="evidence" value="ECO:0007669"/>
    <property type="project" value="UniProtKB-SubCell"/>
</dbReference>
<dbReference type="InterPro" id="IPR005828">
    <property type="entry name" value="MFS_sugar_transport-like"/>
</dbReference>
<feature type="transmembrane region" description="Helical" evidence="8">
    <location>
        <begin position="335"/>
        <end position="359"/>
    </location>
</feature>
<dbReference type="InterPro" id="IPR005829">
    <property type="entry name" value="Sugar_transporter_CS"/>
</dbReference>
<comment type="caution">
    <text evidence="10">The sequence shown here is derived from an EMBL/GenBank/DDBJ whole genome shotgun (WGS) entry which is preliminary data.</text>
</comment>
<proteinExistence type="inferred from homology"/>
<evidence type="ECO:0000256" key="6">
    <source>
        <dbReference type="ARBA" id="ARBA00023136"/>
    </source>
</evidence>
<gene>
    <name evidence="10" type="ORF">AAW00_00055</name>
</gene>
<dbReference type="PROSITE" id="PS50850">
    <property type="entry name" value="MFS"/>
    <property type="match status" value="1"/>
</dbReference>
<keyword evidence="11" id="KW-1185">Reference proteome</keyword>
<feature type="transmembrane region" description="Helical" evidence="8">
    <location>
        <begin position="131"/>
        <end position="151"/>
    </location>
</feature>
<evidence type="ECO:0000313" key="11">
    <source>
        <dbReference type="Proteomes" id="UP000053464"/>
    </source>
</evidence>
<feature type="transmembrane region" description="Helical" evidence="8">
    <location>
        <begin position="371"/>
        <end position="394"/>
    </location>
</feature>
<keyword evidence="3 7" id="KW-0813">Transport</keyword>
<protein>
    <submittedName>
        <fullName evidence="10">MFS transporter</fullName>
    </submittedName>
</protein>
<evidence type="ECO:0000256" key="8">
    <source>
        <dbReference type="SAM" id="Phobius"/>
    </source>
</evidence>
<dbReference type="PRINTS" id="PR00171">
    <property type="entry name" value="SUGRTRNSPORT"/>
</dbReference>
<dbReference type="AlphaFoldDB" id="A0A0G9N081"/>
<feature type="transmembrane region" description="Helical" evidence="8">
    <location>
        <begin position="277"/>
        <end position="301"/>
    </location>
</feature>
<dbReference type="SUPFAM" id="SSF103473">
    <property type="entry name" value="MFS general substrate transporter"/>
    <property type="match status" value="1"/>
</dbReference>
<evidence type="ECO:0000256" key="7">
    <source>
        <dbReference type="RuleBase" id="RU003346"/>
    </source>
</evidence>
<dbReference type="NCBIfam" id="TIGR00879">
    <property type="entry name" value="SP"/>
    <property type="match status" value="1"/>
</dbReference>
<dbReference type="Pfam" id="PF00083">
    <property type="entry name" value="Sugar_tr"/>
    <property type="match status" value="1"/>
</dbReference>
<evidence type="ECO:0000256" key="1">
    <source>
        <dbReference type="ARBA" id="ARBA00004141"/>
    </source>
</evidence>
<evidence type="ECO:0000256" key="3">
    <source>
        <dbReference type="ARBA" id="ARBA00022448"/>
    </source>
</evidence>
<feature type="domain" description="Major facilitator superfamily (MFS) profile" evidence="9">
    <location>
        <begin position="7"/>
        <end position="425"/>
    </location>
</feature>
<feature type="transmembrane region" description="Helical" evidence="8">
    <location>
        <begin position="308"/>
        <end position="329"/>
    </location>
</feature>
<feature type="transmembrane region" description="Helical" evidence="8">
    <location>
        <begin position="400"/>
        <end position="419"/>
    </location>
</feature>
<comment type="subcellular location">
    <subcellularLocation>
        <location evidence="1">Membrane</location>
        <topology evidence="1">Multi-pass membrane protein</topology>
    </subcellularLocation>
</comment>
<dbReference type="STRING" id="1581420.AAW00_00055"/>
<keyword evidence="6 8" id="KW-0472">Membrane</keyword>
<keyword evidence="5 8" id="KW-1133">Transmembrane helix</keyword>
<accession>A0A0G9N081</accession>
<name>A0A0G9N081_9SPHN</name>
<keyword evidence="4 8" id="KW-0812">Transmembrane</keyword>
<dbReference type="Proteomes" id="UP000053464">
    <property type="component" value="Unassembled WGS sequence"/>
</dbReference>
<dbReference type="PROSITE" id="PS00216">
    <property type="entry name" value="SUGAR_TRANSPORT_1"/>
    <property type="match status" value="1"/>
</dbReference>
<dbReference type="PATRIC" id="fig|1581420.6.peg.11"/>
<evidence type="ECO:0000313" key="10">
    <source>
        <dbReference type="EMBL" id="KLE34948.1"/>
    </source>
</evidence>